<proteinExistence type="predicted"/>
<organism evidence="2 3">
    <name type="scientific">Mycena chlorophos</name>
    <name type="common">Agaric fungus</name>
    <name type="synonym">Agaricus chlorophos</name>
    <dbReference type="NCBI Taxonomy" id="658473"/>
    <lineage>
        <taxon>Eukaryota</taxon>
        <taxon>Fungi</taxon>
        <taxon>Dikarya</taxon>
        <taxon>Basidiomycota</taxon>
        <taxon>Agaricomycotina</taxon>
        <taxon>Agaricomycetes</taxon>
        <taxon>Agaricomycetidae</taxon>
        <taxon>Agaricales</taxon>
        <taxon>Marasmiineae</taxon>
        <taxon>Mycenaceae</taxon>
        <taxon>Mycena</taxon>
    </lineage>
</organism>
<accession>A0A8H6WCU1</accession>
<dbReference type="EMBL" id="JACAZE010000006">
    <property type="protein sequence ID" value="KAF7313979.1"/>
    <property type="molecule type" value="Genomic_DNA"/>
</dbReference>
<feature type="region of interest" description="Disordered" evidence="1">
    <location>
        <begin position="1"/>
        <end position="86"/>
    </location>
</feature>
<evidence type="ECO:0000256" key="1">
    <source>
        <dbReference type="SAM" id="MobiDB-lite"/>
    </source>
</evidence>
<protein>
    <submittedName>
        <fullName evidence="2">Uncharacterized protein</fullName>
    </submittedName>
</protein>
<gene>
    <name evidence="2" type="ORF">HMN09_00556400</name>
</gene>
<dbReference type="AlphaFoldDB" id="A0A8H6WCU1"/>
<evidence type="ECO:0000313" key="3">
    <source>
        <dbReference type="Proteomes" id="UP000613580"/>
    </source>
</evidence>
<keyword evidence="3" id="KW-1185">Reference proteome</keyword>
<evidence type="ECO:0000313" key="2">
    <source>
        <dbReference type="EMBL" id="KAF7313979.1"/>
    </source>
</evidence>
<reference evidence="2" key="1">
    <citation type="submission" date="2020-05" db="EMBL/GenBank/DDBJ databases">
        <title>Mycena genomes resolve the evolution of fungal bioluminescence.</title>
        <authorList>
            <person name="Tsai I.J."/>
        </authorList>
    </citation>
    <scope>NUCLEOTIDE SEQUENCE</scope>
    <source>
        <strain evidence="2">110903Hualien_Pintung</strain>
    </source>
</reference>
<sequence length="364" mass="40086">MNDTAYSDSSFQRRPKSKVPNPPTQSYSGRRMQGQDTQHPDASASASPTRDRRPLVTAQLVNIPRIHPYRRVPPQAQLHKARPSSQNTLAANIDIDYKPHQSGHRRHWSAQETAYLDEARLEQSPPATSPDATGPLVVDQVQKEANRDELEVPHDNEMDLVGTSIVIRERSELGGTNAKETNDRVADKLERSTPASDAELVDAANSDEKAQVDVVDCGSQLLAEKLAGCQPHDPFPAKTGIPQDDASVVEPSDIDWIDFHIYVVTTQCPPSLSASVFALIATPKKTRRSKRTDAVDSGSKREEQVVRCKILGWTAETETETGGRTAVSFATPVCMVSPSPSQVPISGFVGREKFERYEDSLWEV</sequence>
<comment type="caution">
    <text evidence="2">The sequence shown here is derived from an EMBL/GenBank/DDBJ whole genome shotgun (WGS) entry which is preliminary data.</text>
</comment>
<name>A0A8H6WCU1_MYCCL</name>
<feature type="compositionally biased region" description="Polar residues" evidence="1">
    <location>
        <begin position="1"/>
        <end position="12"/>
    </location>
</feature>
<dbReference type="Proteomes" id="UP000613580">
    <property type="component" value="Unassembled WGS sequence"/>
</dbReference>